<dbReference type="Pfam" id="PF00211">
    <property type="entry name" value="Guanylate_cyc"/>
    <property type="match status" value="1"/>
</dbReference>
<evidence type="ECO:0000256" key="14">
    <source>
        <dbReference type="RuleBase" id="RU000405"/>
    </source>
</evidence>
<evidence type="ECO:0000313" key="18">
    <source>
        <dbReference type="Proteomes" id="UP000235965"/>
    </source>
</evidence>
<dbReference type="FunFam" id="3.30.70.1230:FF:000006">
    <property type="entry name" value="Adenylate cyclase"/>
    <property type="match status" value="1"/>
</dbReference>
<protein>
    <recommendedName>
        <fullName evidence="4">adenylate cyclase</fullName>
        <ecNumber evidence="4">4.6.1.1</ecNumber>
    </recommendedName>
</protein>
<evidence type="ECO:0000259" key="16">
    <source>
        <dbReference type="PROSITE" id="PS50125"/>
    </source>
</evidence>
<reference evidence="17 18" key="1">
    <citation type="submission" date="2017-12" db="EMBL/GenBank/DDBJ databases">
        <title>Hemimetabolous genomes reveal molecular basis of termite eusociality.</title>
        <authorList>
            <person name="Harrison M.C."/>
            <person name="Jongepier E."/>
            <person name="Robertson H.M."/>
            <person name="Arning N."/>
            <person name="Bitard-Feildel T."/>
            <person name="Chao H."/>
            <person name="Childers C.P."/>
            <person name="Dinh H."/>
            <person name="Doddapaneni H."/>
            <person name="Dugan S."/>
            <person name="Gowin J."/>
            <person name="Greiner C."/>
            <person name="Han Y."/>
            <person name="Hu H."/>
            <person name="Hughes D.S.T."/>
            <person name="Huylmans A.-K."/>
            <person name="Kemena C."/>
            <person name="Kremer L.P.M."/>
            <person name="Lee S.L."/>
            <person name="Lopez-Ezquerra A."/>
            <person name="Mallet L."/>
            <person name="Monroy-Kuhn J.M."/>
            <person name="Moser A."/>
            <person name="Murali S.C."/>
            <person name="Muzny D.M."/>
            <person name="Otani S."/>
            <person name="Piulachs M.-D."/>
            <person name="Poelchau M."/>
            <person name="Qu J."/>
            <person name="Schaub F."/>
            <person name="Wada-Katsumata A."/>
            <person name="Worley K.C."/>
            <person name="Xie Q."/>
            <person name="Ylla G."/>
            <person name="Poulsen M."/>
            <person name="Gibbs R.A."/>
            <person name="Schal C."/>
            <person name="Richards S."/>
            <person name="Belles X."/>
            <person name="Korb J."/>
            <person name="Bornberg-Bauer E."/>
        </authorList>
    </citation>
    <scope>NUCLEOTIDE SEQUENCE [LARGE SCALE GENOMIC DNA]</scope>
    <source>
        <tissue evidence="17">Whole body</tissue>
    </source>
</reference>
<dbReference type="GO" id="GO:0006171">
    <property type="term" value="P:cAMP biosynthetic process"/>
    <property type="evidence" value="ECO:0007669"/>
    <property type="project" value="UniProtKB-KW"/>
</dbReference>
<feature type="compositionally biased region" description="Low complexity" evidence="15">
    <location>
        <begin position="333"/>
        <end position="342"/>
    </location>
</feature>
<comment type="caution">
    <text evidence="17">The sequence shown here is derived from an EMBL/GenBank/DDBJ whole genome shotgun (WGS) entry which is preliminary data.</text>
</comment>
<gene>
    <name evidence="17" type="ORF">B7P43_G05270</name>
</gene>
<evidence type="ECO:0000313" key="17">
    <source>
        <dbReference type="EMBL" id="PNF20105.1"/>
    </source>
</evidence>
<dbReference type="GO" id="GO:0046872">
    <property type="term" value="F:metal ion binding"/>
    <property type="evidence" value="ECO:0007669"/>
    <property type="project" value="UniProtKB-KW"/>
</dbReference>
<accession>A0A2J7PUT4</accession>
<evidence type="ECO:0000256" key="15">
    <source>
        <dbReference type="SAM" id="MobiDB-lite"/>
    </source>
</evidence>
<evidence type="ECO:0000256" key="8">
    <source>
        <dbReference type="ARBA" id="ARBA00022840"/>
    </source>
</evidence>
<evidence type="ECO:0000256" key="6">
    <source>
        <dbReference type="ARBA" id="ARBA00022723"/>
    </source>
</evidence>
<feature type="region of interest" description="Disordered" evidence="15">
    <location>
        <begin position="236"/>
        <end position="257"/>
    </location>
</feature>
<dbReference type="CDD" id="cd07302">
    <property type="entry name" value="CHD"/>
    <property type="match status" value="1"/>
</dbReference>
<keyword evidence="8" id="KW-0067">ATP-binding</keyword>
<keyword evidence="12" id="KW-0472">Membrane</keyword>
<keyword evidence="18" id="KW-1185">Reference proteome</keyword>
<dbReference type="Proteomes" id="UP000235965">
    <property type="component" value="Unassembled WGS sequence"/>
</dbReference>
<evidence type="ECO:0000256" key="11">
    <source>
        <dbReference type="ARBA" id="ARBA00022998"/>
    </source>
</evidence>
<evidence type="ECO:0000256" key="12">
    <source>
        <dbReference type="ARBA" id="ARBA00023136"/>
    </source>
</evidence>
<dbReference type="PANTHER" id="PTHR45627">
    <property type="entry name" value="ADENYLATE CYCLASE TYPE 1"/>
    <property type="match status" value="1"/>
</dbReference>
<dbReference type="EC" id="4.6.1.1" evidence="4"/>
<keyword evidence="5" id="KW-0812">Transmembrane</keyword>
<dbReference type="PANTHER" id="PTHR45627:SF30">
    <property type="entry name" value="ADENYLATE CYCLASE TYPE 3"/>
    <property type="match status" value="1"/>
</dbReference>
<dbReference type="SUPFAM" id="SSF55073">
    <property type="entry name" value="Nucleotide cyclase"/>
    <property type="match status" value="1"/>
</dbReference>
<comment type="cofactor">
    <cofactor evidence="2">
        <name>Mg(2+)</name>
        <dbReference type="ChEBI" id="CHEBI:18420"/>
    </cofactor>
</comment>
<dbReference type="STRING" id="105785.A0A2J7PUT4"/>
<evidence type="ECO:0000256" key="10">
    <source>
        <dbReference type="ARBA" id="ARBA00022989"/>
    </source>
</evidence>
<evidence type="ECO:0000256" key="2">
    <source>
        <dbReference type="ARBA" id="ARBA00001946"/>
    </source>
</evidence>
<evidence type="ECO:0000256" key="4">
    <source>
        <dbReference type="ARBA" id="ARBA00012201"/>
    </source>
</evidence>
<dbReference type="InterPro" id="IPR018297">
    <property type="entry name" value="A/G_cyclase_CS"/>
</dbReference>
<proteinExistence type="inferred from homology"/>
<feature type="domain" description="Guanylate cyclase" evidence="16">
    <location>
        <begin position="41"/>
        <end position="186"/>
    </location>
</feature>
<dbReference type="PROSITE" id="PS00452">
    <property type="entry name" value="GUANYLATE_CYCLASE_1"/>
    <property type="match status" value="1"/>
</dbReference>
<evidence type="ECO:0000256" key="7">
    <source>
        <dbReference type="ARBA" id="ARBA00022741"/>
    </source>
</evidence>
<sequence>MRRRNEALVYNILPPHVAAHFMGSRKRQHEELYSQSYAEVGVLFASMPNFSDFYSEETVNNQGLECLRFLNEVISDFDALLELPQFQDIIKIKTIGSTYMAASGLNPSRQVKPDDPIQVRWSHLALLVEFALELKKALQGINEQSFNHFVLKMGINHGPITAGVIGARKPHYDIWGNSVNVASRMESTGKAGCIQVTDETTEILKHFGYVFEQRGLVSVKGKGQLMTYYLIGKGGTTPSNPETTFKDEEETKNNPDSVLGLDEDITIHLETNENSFDNPVHNNTTEHILTQYNAEDKPGSTEGPEKQNTEHKLDLSADPIHQLSEDTSPLILSSTAATSGSSETHLLQKSDADD</sequence>
<keyword evidence="7" id="KW-0547">Nucleotide-binding</keyword>
<dbReference type="InterPro" id="IPR001054">
    <property type="entry name" value="A/G_cyclase"/>
</dbReference>
<feature type="compositionally biased region" description="Basic and acidic residues" evidence="15">
    <location>
        <begin position="294"/>
        <end position="315"/>
    </location>
</feature>
<dbReference type="GO" id="GO:0007189">
    <property type="term" value="P:adenylate cyclase-activating G protein-coupled receptor signaling pathway"/>
    <property type="evidence" value="ECO:0007669"/>
    <property type="project" value="TreeGrafter"/>
</dbReference>
<dbReference type="OrthoDB" id="10261550at2759"/>
<comment type="catalytic activity">
    <reaction evidence="1">
        <text>ATP = 3',5'-cyclic AMP + diphosphate</text>
        <dbReference type="Rhea" id="RHEA:15389"/>
        <dbReference type="ChEBI" id="CHEBI:30616"/>
        <dbReference type="ChEBI" id="CHEBI:33019"/>
        <dbReference type="ChEBI" id="CHEBI:58165"/>
        <dbReference type="EC" id="4.6.1.1"/>
    </reaction>
</comment>
<evidence type="ECO:0000256" key="9">
    <source>
        <dbReference type="ARBA" id="ARBA00022842"/>
    </source>
</evidence>
<evidence type="ECO:0000256" key="5">
    <source>
        <dbReference type="ARBA" id="ARBA00022692"/>
    </source>
</evidence>
<comment type="subcellular location">
    <subcellularLocation>
        <location evidence="3">Membrane</location>
        <topology evidence="3">Multi-pass membrane protein</topology>
    </subcellularLocation>
</comment>
<dbReference type="InParanoid" id="A0A2J7PUT4"/>
<keyword evidence="9" id="KW-0460">Magnesium</keyword>
<dbReference type="GO" id="GO:0035556">
    <property type="term" value="P:intracellular signal transduction"/>
    <property type="evidence" value="ECO:0007669"/>
    <property type="project" value="InterPro"/>
</dbReference>
<dbReference type="AlphaFoldDB" id="A0A2J7PUT4"/>
<dbReference type="InterPro" id="IPR029787">
    <property type="entry name" value="Nucleotide_cyclase"/>
</dbReference>
<dbReference type="SMART" id="SM00044">
    <property type="entry name" value="CYCc"/>
    <property type="match status" value="1"/>
</dbReference>
<feature type="region of interest" description="Disordered" evidence="15">
    <location>
        <begin position="294"/>
        <end position="354"/>
    </location>
</feature>
<dbReference type="PROSITE" id="PS50125">
    <property type="entry name" value="GUANYLATE_CYCLASE_2"/>
    <property type="match status" value="1"/>
</dbReference>
<dbReference type="GO" id="GO:0005524">
    <property type="term" value="F:ATP binding"/>
    <property type="evidence" value="ECO:0007669"/>
    <property type="project" value="UniProtKB-KW"/>
</dbReference>
<feature type="compositionally biased region" description="Basic and acidic residues" evidence="15">
    <location>
        <begin position="244"/>
        <end position="253"/>
    </location>
</feature>
<evidence type="ECO:0000256" key="1">
    <source>
        <dbReference type="ARBA" id="ARBA00001593"/>
    </source>
</evidence>
<keyword evidence="11" id="KW-0115">cAMP biosynthesis</keyword>
<dbReference type="GO" id="GO:0004016">
    <property type="term" value="F:adenylate cyclase activity"/>
    <property type="evidence" value="ECO:0007669"/>
    <property type="project" value="UniProtKB-EC"/>
</dbReference>
<name>A0A2J7PUT4_9NEOP</name>
<dbReference type="GO" id="GO:0005886">
    <property type="term" value="C:plasma membrane"/>
    <property type="evidence" value="ECO:0007669"/>
    <property type="project" value="TreeGrafter"/>
</dbReference>
<dbReference type="Gene3D" id="3.30.70.1230">
    <property type="entry name" value="Nucleotide cyclase"/>
    <property type="match status" value="1"/>
</dbReference>
<dbReference type="EMBL" id="NEVH01021193">
    <property type="protein sequence ID" value="PNF20105.1"/>
    <property type="molecule type" value="Genomic_DNA"/>
</dbReference>
<keyword evidence="6" id="KW-0479">Metal-binding</keyword>
<keyword evidence="10" id="KW-1133">Transmembrane helix</keyword>
<evidence type="ECO:0000256" key="3">
    <source>
        <dbReference type="ARBA" id="ARBA00004141"/>
    </source>
</evidence>
<comment type="similarity">
    <text evidence="14">Belongs to the adenylyl cyclase class-4/guanylyl cyclase family.</text>
</comment>
<organism evidence="17 18">
    <name type="scientific">Cryptotermes secundus</name>
    <dbReference type="NCBI Taxonomy" id="105785"/>
    <lineage>
        <taxon>Eukaryota</taxon>
        <taxon>Metazoa</taxon>
        <taxon>Ecdysozoa</taxon>
        <taxon>Arthropoda</taxon>
        <taxon>Hexapoda</taxon>
        <taxon>Insecta</taxon>
        <taxon>Pterygota</taxon>
        <taxon>Neoptera</taxon>
        <taxon>Polyneoptera</taxon>
        <taxon>Dictyoptera</taxon>
        <taxon>Blattodea</taxon>
        <taxon>Blattoidea</taxon>
        <taxon>Termitoidae</taxon>
        <taxon>Kalotermitidae</taxon>
        <taxon>Cryptotermitinae</taxon>
        <taxon>Cryptotermes</taxon>
    </lineage>
</organism>
<keyword evidence="13 14" id="KW-0456">Lyase</keyword>
<evidence type="ECO:0000256" key="13">
    <source>
        <dbReference type="ARBA" id="ARBA00023239"/>
    </source>
</evidence>